<feature type="transmembrane region" description="Helical" evidence="6">
    <location>
        <begin position="112"/>
        <end position="131"/>
    </location>
</feature>
<evidence type="ECO:0000256" key="3">
    <source>
        <dbReference type="ARBA" id="ARBA00022692"/>
    </source>
</evidence>
<name>A0A344PP57_9RHOB</name>
<dbReference type="KEGG" id="pars:DRW48_08200"/>
<feature type="transmembrane region" description="Helical" evidence="6">
    <location>
        <begin position="87"/>
        <end position="105"/>
    </location>
</feature>
<feature type="transmembrane region" description="Helical" evidence="6">
    <location>
        <begin position="137"/>
        <end position="155"/>
    </location>
</feature>
<comment type="subcellular location">
    <subcellularLocation>
        <location evidence="1">Membrane</location>
        <topology evidence="1">Multi-pass membrane protein</topology>
    </subcellularLocation>
</comment>
<dbReference type="InterPro" id="IPR000620">
    <property type="entry name" value="EamA_dom"/>
</dbReference>
<gene>
    <name evidence="8" type="ORF">DRW48_08200</name>
</gene>
<feature type="transmembrane region" description="Helical" evidence="6">
    <location>
        <begin position="223"/>
        <end position="243"/>
    </location>
</feature>
<dbReference type="Proteomes" id="UP000252023">
    <property type="component" value="Chromosome"/>
</dbReference>
<accession>A0A344PP57</accession>
<sequence length="286" mass="30472">MLATGLTFVAMNGIVRHLGTGLPAAENAFLRFAFGLPLFLPTLIPALRRGFPRDLWAGFALRGALHCLGVIGWFYAMAHISLAEVTAIGYVNPVLVTIGAALLMGERLSWRRMVAIGVALVGMLIVLRPGLRALGSGHLAQLCAAAMFAASYLIAKRLVERTSPAVAVAMMTATVTLALAPIAAAVWVPPEPWHYRWLLLAAGMGSLGHYFMARAFAVAPMTVTQPVTFLQLIWASLLGTIVFGDQVDLFVILGGGLMIGAVSYITWREAARRSPITPPIDVAKGA</sequence>
<dbReference type="PANTHER" id="PTHR22911">
    <property type="entry name" value="ACYL-MALONYL CONDENSING ENZYME-RELATED"/>
    <property type="match status" value="1"/>
</dbReference>
<feature type="transmembrane region" description="Helical" evidence="6">
    <location>
        <begin position="167"/>
        <end position="188"/>
    </location>
</feature>
<dbReference type="GO" id="GO:0016020">
    <property type="term" value="C:membrane"/>
    <property type="evidence" value="ECO:0007669"/>
    <property type="project" value="UniProtKB-SubCell"/>
</dbReference>
<feature type="transmembrane region" description="Helical" evidence="6">
    <location>
        <begin position="28"/>
        <end position="47"/>
    </location>
</feature>
<feature type="transmembrane region" description="Helical" evidence="6">
    <location>
        <begin position="194"/>
        <end position="211"/>
    </location>
</feature>
<dbReference type="Gene3D" id="1.10.3730.20">
    <property type="match status" value="1"/>
</dbReference>
<evidence type="ECO:0000313" key="8">
    <source>
        <dbReference type="EMBL" id="AXC51162.1"/>
    </source>
</evidence>
<evidence type="ECO:0000256" key="2">
    <source>
        <dbReference type="ARBA" id="ARBA00009853"/>
    </source>
</evidence>
<feature type="transmembrane region" description="Helical" evidence="6">
    <location>
        <begin position="59"/>
        <end position="81"/>
    </location>
</feature>
<dbReference type="AlphaFoldDB" id="A0A344PP57"/>
<organism evidence="8 9">
    <name type="scientific">Paracoccus suum</name>
    <dbReference type="NCBI Taxonomy" id="2259340"/>
    <lineage>
        <taxon>Bacteria</taxon>
        <taxon>Pseudomonadati</taxon>
        <taxon>Pseudomonadota</taxon>
        <taxon>Alphaproteobacteria</taxon>
        <taxon>Rhodobacterales</taxon>
        <taxon>Paracoccaceae</taxon>
        <taxon>Paracoccus</taxon>
    </lineage>
</organism>
<evidence type="ECO:0000256" key="1">
    <source>
        <dbReference type="ARBA" id="ARBA00004141"/>
    </source>
</evidence>
<feature type="transmembrane region" description="Helical" evidence="6">
    <location>
        <begin position="249"/>
        <end position="267"/>
    </location>
</feature>
<keyword evidence="4 6" id="KW-1133">Transmembrane helix</keyword>
<evidence type="ECO:0000256" key="4">
    <source>
        <dbReference type="ARBA" id="ARBA00022989"/>
    </source>
</evidence>
<dbReference type="InterPro" id="IPR037185">
    <property type="entry name" value="EmrE-like"/>
</dbReference>
<keyword evidence="9" id="KW-1185">Reference proteome</keyword>
<evidence type="ECO:0000256" key="5">
    <source>
        <dbReference type="ARBA" id="ARBA00023136"/>
    </source>
</evidence>
<evidence type="ECO:0000313" key="9">
    <source>
        <dbReference type="Proteomes" id="UP000252023"/>
    </source>
</evidence>
<feature type="domain" description="EamA" evidence="7">
    <location>
        <begin position="3"/>
        <end position="127"/>
    </location>
</feature>
<reference evidence="9" key="1">
    <citation type="submission" date="2018-07" db="EMBL/GenBank/DDBJ databases">
        <title>Genome sequencing of Paracoccus sp. SC2-6.</title>
        <authorList>
            <person name="Heo J."/>
            <person name="Kim S.-J."/>
            <person name="Kwon S.-W."/>
        </authorList>
    </citation>
    <scope>NUCLEOTIDE SEQUENCE [LARGE SCALE GENOMIC DNA]</scope>
    <source>
        <strain evidence="9">SC2-6</strain>
    </source>
</reference>
<keyword evidence="3 6" id="KW-0812">Transmembrane</keyword>
<dbReference type="EMBL" id="CP030918">
    <property type="protein sequence ID" value="AXC51162.1"/>
    <property type="molecule type" value="Genomic_DNA"/>
</dbReference>
<dbReference type="Pfam" id="PF00892">
    <property type="entry name" value="EamA"/>
    <property type="match status" value="2"/>
</dbReference>
<keyword evidence="5 6" id="KW-0472">Membrane</keyword>
<evidence type="ECO:0000259" key="7">
    <source>
        <dbReference type="Pfam" id="PF00892"/>
    </source>
</evidence>
<comment type="similarity">
    <text evidence="2">Belongs to the drug/metabolite transporter (DMT) superfamily. 10 TMS drug/metabolite exporter (DME) (TC 2.A.7.3) family.</text>
</comment>
<feature type="domain" description="EamA" evidence="7">
    <location>
        <begin position="136"/>
        <end position="266"/>
    </location>
</feature>
<dbReference type="OrthoDB" id="7374604at2"/>
<dbReference type="SUPFAM" id="SSF103481">
    <property type="entry name" value="Multidrug resistance efflux transporter EmrE"/>
    <property type="match status" value="2"/>
</dbReference>
<proteinExistence type="inferred from homology"/>
<evidence type="ECO:0000256" key="6">
    <source>
        <dbReference type="SAM" id="Phobius"/>
    </source>
</evidence>
<dbReference type="PANTHER" id="PTHR22911:SF6">
    <property type="entry name" value="SOLUTE CARRIER FAMILY 35 MEMBER G1"/>
    <property type="match status" value="1"/>
</dbReference>
<protein>
    <submittedName>
        <fullName evidence="8">DMT family transporter</fullName>
    </submittedName>
</protein>